<dbReference type="PANTHER" id="PTHR37038">
    <property type="entry name" value="TRANSCRIPTIONAL REGULATOR-RELATED"/>
    <property type="match status" value="1"/>
</dbReference>
<gene>
    <name evidence="2" type="ORF">FD04_GL001403</name>
</gene>
<dbReference type="PROSITE" id="PS50943">
    <property type="entry name" value="HTH_CROC1"/>
    <property type="match status" value="1"/>
</dbReference>
<accession>A0A0R1LPG3</accession>
<dbReference type="SMART" id="SM00530">
    <property type="entry name" value="HTH_XRE"/>
    <property type="match status" value="1"/>
</dbReference>
<dbReference type="AlphaFoldDB" id="A0A0R1LPG3"/>
<dbReference type="GO" id="GO:0003677">
    <property type="term" value="F:DNA binding"/>
    <property type="evidence" value="ECO:0007669"/>
    <property type="project" value="InterPro"/>
</dbReference>
<protein>
    <recommendedName>
        <fullName evidence="1">HTH cro/C1-type domain-containing protein</fullName>
    </recommendedName>
</protein>
<dbReference type="CDD" id="cd00093">
    <property type="entry name" value="HTH_XRE"/>
    <property type="match status" value="1"/>
</dbReference>
<keyword evidence="3" id="KW-1185">Reference proteome</keyword>
<dbReference type="Pfam" id="PF01381">
    <property type="entry name" value="HTH_3"/>
    <property type="match status" value="1"/>
</dbReference>
<dbReference type="PATRIC" id="fig|1423776.4.peg.1422"/>
<dbReference type="Gene3D" id="1.25.40.10">
    <property type="entry name" value="Tetratricopeptide repeat domain"/>
    <property type="match status" value="1"/>
</dbReference>
<evidence type="ECO:0000313" key="2">
    <source>
        <dbReference type="EMBL" id="KRK97384.1"/>
    </source>
</evidence>
<proteinExistence type="predicted"/>
<dbReference type="EMBL" id="AZEE01000029">
    <property type="protein sequence ID" value="KRK97384.1"/>
    <property type="molecule type" value="Genomic_DNA"/>
</dbReference>
<evidence type="ECO:0000313" key="3">
    <source>
        <dbReference type="Proteomes" id="UP000051160"/>
    </source>
</evidence>
<dbReference type="InterPro" id="IPR053163">
    <property type="entry name" value="HTH-type_regulator_Rgg"/>
</dbReference>
<feature type="domain" description="HTH cro/C1-type" evidence="1">
    <location>
        <begin position="9"/>
        <end position="62"/>
    </location>
</feature>
<dbReference type="SUPFAM" id="SSF47413">
    <property type="entry name" value="lambda repressor-like DNA-binding domains"/>
    <property type="match status" value="1"/>
</dbReference>
<dbReference type="InterPro" id="IPR001387">
    <property type="entry name" value="Cro/C1-type_HTH"/>
</dbReference>
<dbReference type="Proteomes" id="UP000051160">
    <property type="component" value="Unassembled WGS sequence"/>
</dbReference>
<organism evidence="2 3">
    <name type="scientific">Secundilactobacillus odoratitofui DSM 19909 = JCM 15043</name>
    <dbReference type="NCBI Taxonomy" id="1423776"/>
    <lineage>
        <taxon>Bacteria</taxon>
        <taxon>Bacillati</taxon>
        <taxon>Bacillota</taxon>
        <taxon>Bacilli</taxon>
        <taxon>Lactobacillales</taxon>
        <taxon>Lactobacillaceae</taxon>
        <taxon>Secundilactobacillus</taxon>
    </lineage>
</organism>
<dbReference type="STRING" id="1423776.FD04_GL001403"/>
<evidence type="ECO:0000259" key="1">
    <source>
        <dbReference type="PROSITE" id="PS50943"/>
    </source>
</evidence>
<dbReference type="PANTHER" id="PTHR37038:SF14">
    <property type="entry name" value="TRANSCRIPTIONAL ACTIVATOR"/>
    <property type="match status" value="1"/>
</dbReference>
<name>A0A0R1LPG3_9LACO</name>
<comment type="caution">
    <text evidence="2">The sequence shown here is derived from an EMBL/GenBank/DDBJ whole genome shotgun (WGS) entry which is preliminary data.</text>
</comment>
<sequence length="285" mass="32244">MIKMNIERFIKARKALGLSQAELCDGICTQATLSKFENSGKAPAIRILTQLCARLSLTLDDVFPVNPPAQSQASELLDQAEFKLITSEYDSASTDLAGVNFSDLSTNGQMQYYFVKGYLTALLEKPIADALYYFNLILNDLDDTHSTIFTQLAYTGSGIAYSHNNENQKSEFFFQKVFDDLHTLPLNDNKAIWRALNMVFYTAQYFAHVKDYETSDSLLKYGYEICATNHVTYYSARICYRLAQNALAEGKPKSDVIDMVNDAKAFARMNNNQHLLEMIKADNWD</sequence>
<dbReference type="InterPro" id="IPR011990">
    <property type="entry name" value="TPR-like_helical_dom_sf"/>
</dbReference>
<reference evidence="2 3" key="1">
    <citation type="journal article" date="2015" name="Genome Announc.">
        <title>Expanding the biotechnology potential of lactobacilli through comparative genomics of 213 strains and associated genera.</title>
        <authorList>
            <person name="Sun Z."/>
            <person name="Harris H.M."/>
            <person name="McCann A."/>
            <person name="Guo C."/>
            <person name="Argimon S."/>
            <person name="Zhang W."/>
            <person name="Yang X."/>
            <person name="Jeffery I.B."/>
            <person name="Cooney J.C."/>
            <person name="Kagawa T.F."/>
            <person name="Liu W."/>
            <person name="Song Y."/>
            <person name="Salvetti E."/>
            <person name="Wrobel A."/>
            <person name="Rasinkangas P."/>
            <person name="Parkhill J."/>
            <person name="Rea M.C."/>
            <person name="O'Sullivan O."/>
            <person name="Ritari J."/>
            <person name="Douillard F.P."/>
            <person name="Paul Ross R."/>
            <person name="Yang R."/>
            <person name="Briner A.E."/>
            <person name="Felis G.E."/>
            <person name="de Vos W.M."/>
            <person name="Barrangou R."/>
            <person name="Klaenhammer T.R."/>
            <person name="Caufield P.W."/>
            <person name="Cui Y."/>
            <person name="Zhang H."/>
            <person name="O'Toole P.W."/>
        </authorList>
    </citation>
    <scope>NUCLEOTIDE SEQUENCE [LARGE SCALE GENOMIC DNA]</scope>
    <source>
        <strain evidence="2 3">DSM 19909</strain>
    </source>
</reference>
<dbReference type="InterPro" id="IPR010982">
    <property type="entry name" value="Lambda_DNA-bd_dom_sf"/>
</dbReference>